<keyword evidence="2 5" id="KW-0889">Transcription antitermination</keyword>
<evidence type="ECO:0000256" key="6">
    <source>
        <dbReference type="NCBIfam" id="TIGR00922"/>
    </source>
</evidence>
<dbReference type="FunFam" id="3.30.70.940:FF:000002">
    <property type="entry name" value="Transcription termination/antitermination protein NusG"/>
    <property type="match status" value="1"/>
</dbReference>
<dbReference type="PRINTS" id="PR00338">
    <property type="entry name" value="NUSGTNSCPFCT"/>
</dbReference>
<evidence type="ECO:0000256" key="7">
    <source>
        <dbReference type="RuleBase" id="RU000538"/>
    </source>
</evidence>
<evidence type="ECO:0000256" key="1">
    <source>
        <dbReference type="ARBA" id="ARBA00022472"/>
    </source>
</evidence>
<keyword evidence="4 5" id="KW-0804">Transcription</keyword>
<evidence type="ECO:0000259" key="9">
    <source>
        <dbReference type="SMART" id="SM00739"/>
    </source>
</evidence>
<dbReference type="SMART" id="SM00738">
    <property type="entry name" value="NGN"/>
    <property type="match status" value="1"/>
</dbReference>
<evidence type="ECO:0000256" key="2">
    <source>
        <dbReference type="ARBA" id="ARBA00022814"/>
    </source>
</evidence>
<gene>
    <name evidence="5 10" type="primary">nusG</name>
    <name evidence="10" type="ORF">IAD20_03530</name>
</gene>
<reference evidence="10" key="2">
    <citation type="journal article" date="2021" name="PeerJ">
        <title>Extensive microbial diversity within the chicken gut microbiome revealed by metagenomics and culture.</title>
        <authorList>
            <person name="Gilroy R."/>
            <person name="Ravi A."/>
            <person name="Getino M."/>
            <person name="Pursley I."/>
            <person name="Horton D.L."/>
            <person name="Alikhan N.F."/>
            <person name="Baker D."/>
            <person name="Gharbi K."/>
            <person name="Hall N."/>
            <person name="Watson M."/>
            <person name="Adriaenssens E.M."/>
            <person name="Foster-Nyarko E."/>
            <person name="Jarju S."/>
            <person name="Secka A."/>
            <person name="Antonio M."/>
            <person name="Oren A."/>
            <person name="Chaudhuri R.R."/>
            <person name="La Ragione R."/>
            <person name="Hildebrand F."/>
            <person name="Pallen M.J."/>
        </authorList>
    </citation>
    <scope>NUCLEOTIDE SEQUENCE</scope>
    <source>
        <strain evidence="10">ChiW3-316</strain>
    </source>
</reference>
<dbReference type="SUPFAM" id="SSF50104">
    <property type="entry name" value="Translation proteins SH3-like domain"/>
    <property type="match status" value="1"/>
</dbReference>
<sequence>MSARWYVLHVYSGSEKKVAESIKEQAVLKKMEDKILDVIVPTEDVVEVRKGSKVNTERKFFPGYILIKMEMTDESWHVVKNTPRVTGFLGSRNKPQPISEAEANRIMTQMEEGVQRPQTLVAYEVGEQVRVNDGPFASFIGLVEEVDTEKSRLKVSVSIFGRSTPVELEFNQVEKV</sequence>
<dbReference type="PANTHER" id="PTHR30265">
    <property type="entry name" value="RHO-INTERACTING TRANSCRIPTION TERMINATION FACTOR NUSG"/>
    <property type="match status" value="1"/>
</dbReference>
<accession>A0A9D1SAD8</accession>
<dbReference type="GO" id="GO:0032784">
    <property type="term" value="P:regulation of DNA-templated transcription elongation"/>
    <property type="evidence" value="ECO:0007669"/>
    <property type="project" value="InterPro"/>
</dbReference>
<evidence type="ECO:0000256" key="5">
    <source>
        <dbReference type="HAMAP-Rule" id="MF_00948"/>
    </source>
</evidence>
<reference evidence="10" key="1">
    <citation type="submission" date="2020-10" db="EMBL/GenBank/DDBJ databases">
        <authorList>
            <person name="Gilroy R."/>
        </authorList>
    </citation>
    <scope>NUCLEOTIDE SEQUENCE</scope>
    <source>
        <strain evidence="10">ChiW3-316</strain>
    </source>
</reference>
<dbReference type="PROSITE" id="PS01014">
    <property type="entry name" value="NUSG"/>
    <property type="match status" value="1"/>
</dbReference>
<comment type="caution">
    <text evidence="10">The sequence shown here is derived from an EMBL/GenBank/DDBJ whole genome shotgun (WGS) entry which is preliminary data.</text>
</comment>
<dbReference type="CDD" id="cd09891">
    <property type="entry name" value="NGN_Bact_1"/>
    <property type="match status" value="1"/>
</dbReference>
<dbReference type="CDD" id="cd06091">
    <property type="entry name" value="KOW_NusG"/>
    <property type="match status" value="1"/>
</dbReference>
<dbReference type="InterPro" id="IPR005824">
    <property type="entry name" value="KOW"/>
</dbReference>
<dbReference type="InterPro" id="IPR047050">
    <property type="entry name" value="NGN"/>
</dbReference>
<dbReference type="InterPro" id="IPR001062">
    <property type="entry name" value="Transcrpt_antiterm_NusG"/>
</dbReference>
<dbReference type="AlphaFoldDB" id="A0A9D1SAD8"/>
<dbReference type="NCBIfam" id="TIGR00922">
    <property type="entry name" value="nusG"/>
    <property type="match status" value="1"/>
</dbReference>
<dbReference type="InterPro" id="IPR015869">
    <property type="entry name" value="Transcrpt_antiterm_NusG_bac_CS"/>
</dbReference>
<dbReference type="InterPro" id="IPR036735">
    <property type="entry name" value="NGN_dom_sf"/>
</dbReference>
<evidence type="ECO:0000313" key="11">
    <source>
        <dbReference type="Proteomes" id="UP000824107"/>
    </source>
</evidence>
<dbReference type="FunFam" id="2.30.30.30:FF:000002">
    <property type="entry name" value="Transcription termination/antitermination factor NusG"/>
    <property type="match status" value="1"/>
</dbReference>
<protein>
    <recommendedName>
        <fullName evidence="5 6">Transcription termination/antitermination protein NusG</fullName>
    </recommendedName>
</protein>
<dbReference type="InterPro" id="IPR008991">
    <property type="entry name" value="Translation_prot_SH3-like_sf"/>
</dbReference>
<feature type="domain" description="KOW" evidence="9">
    <location>
        <begin position="122"/>
        <end position="149"/>
    </location>
</feature>
<proteinExistence type="inferred from homology"/>
<organism evidence="10 11">
    <name type="scientific">Candidatus Scatocola faecipullorum</name>
    <dbReference type="NCBI Taxonomy" id="2840917"/>
    <lineage>
        <taxon>Bacteria</taxon>
        <taxon>Pseudomonadati</taxon>
        <taxon>Pseudomonadota</taxon>
        <taxon>Alphaproteobacteria</taxon>
        <taxon>Rhodospirillales</taxon>
        <taxon>Rhodospirillaceae</taxon>
        <taxon>Rhodospirillaceae incertae sedis</taxon>
        <taxon>Candidatus Scatocola</taxon>
    </lineage>
</organism>
<dbReference type="SUPFAM" id="SSF82679">
    <property type="entry name" value="N-utilization substance G protein NusG, N-terminal domain"/>
    <property type="match status" value="1"/>
</dbReference>
<keyword evidence="1 5" id="KW-0806">Transcription termination</keyword>
<dbReference type="InterPro" id="IPR014722">
    <property type="entry name" value="Rib_uL2_dom2"/>
</dbReference>
<dbReference type="Gene3D" id="2.30.30.30">
    <property type="match status" value="1"/>
</dbReference>
<dbReference type="EMBL" id="DVNC01000026">
    <property type="protein sequence ID" value="HIU53134.1"/>
    <property type="molecule type" value="Genomic_DNA"/>
</dbReference>
<dbReference type="PANTHER" id="PTHR30265:SF2">
    <property type="entry name" value="TRANSCRIPTION TERMINATION_ANTITERMINATION PROTEIN NUSG"/>
    <property type="match status" value="1"/>
</dbReference>
<dbReference type="GO" id="GO:0006354">
    <property type="term" value="P:DNA-templated transcription elongation"/>
    <property type="evidence" value="ECO:0007669"/>
    <property type="project" value="UniProtKB-UniRule"/>
</dbReference>
<dbReference type="Pfam" id="PF00467">
    <property type="entry name" value="KOW"/>
    <property type="match status" value="1"/>
</dbReference>
<comment type="function">
    <text evidence="5 7">Participates in transcription elongation, termination and antitermination.</text>
</comment>
<dbReference type="InterPro" id="IPR043425">
    <property type="entry name" value="NusG-like"/>
</dbReference>
<dbReference type="HAMAP" id="MF_00948">
    <property type="entry name" value="NusG"/>
    <property type="match status" value="1"/>
</dbReference>
<keyword evidence="3 5" id="KW-0805">Transcription regulation</keyword>
<dbReference type="GO" id="GO:0031564">
    <property type="term" value="P:transcription antitermination"/>
    <property type="evidence" value="ECO:0007669"/>
    <property type="project" value="UniProtKB-UniRule"/>
</dbReference>
<name>A0A9D1SAD8_9PROT</name>
<dbReference type="GO" id="GO:0005829">
    <property type="term" value="C:cytosol"/>
    <property type="evidence" value="ECO:0007669"/>
    <property type="project" value="TreeGrafter"/>
</dbReference>
<dbReference type="SMART" id="SM00739">
    <property type="entry name" value="KOW"/>
    <property type="match status" value="1"/>
</dbReference>
<evidence type="ECO:0000256" key="3">
    <source>
        <dbReference type="ARBA" id="ARBA00023015"/>
    </source>
</evidence>
<dbReference type="GO" id="GO:0006353">
    <property type="term" value="P:DNA-templated transcription termination"/>
    <property type="evidence" value="ECO:0007669"/>
    <property type="project" value="UniProtKB-UniRule"/>
</dbReference>
<evidence type="ECO:0000256" key="4">
    <source>
        <dbReference type="ARBA" id="ARBA00023163"/>
    </source>
</evidence>
<dbReference type="Pfam" id="PF02357">
    <property type="entry name" value="NusG"/>
    <property type="match status" value="1"/>
</dbReference>
<evidence type="ECO:0000259" key="8">
    <source>
        <dbReference type="SMART" id="SM00738"/>
    </source>
</evidence>
<dbReference type="InterPro" id="IPR006645">
    <property type="entry name" value="NGN-like_dom"/>
</dbReference>
<dbReference type="Proteomes" id="UP000824107">
    <property type="component" value="Unassembled WGS sequence"/>
</dbReference>
<dbReference type="Gene3D" id="3.30.70.940">
    <property type="entry name" value="NusG, N-terminal domain"/>
    <property type="match status" value="1"/>
</dbReference>
<evidence type="ECO:0000313" key="10">
    <source>
        <dbReference type="EMBL" id="HIU53134.1"/>
    </source>
</evidence>
<comment type="similarity">
    <text evidence="5 7">Belongs to the NusG family.</text>
</comment>
<feature type="domain" description="NusG-like N-terminal" evidence="8">
    <location>
        <begin position="2"/>
        <end position="110"/>
    </location>
</feature>